<evidence type="ECO:0000313" key="5">
    <source>
        <dbReference type="Proteomes" id="UP000490939"/>
    </source>
</evidence>
<evidence type="ECO:0000256" key="2">
    <source>
        <dbReference type="SAM" id="MobiDB-lite"/>
    </source>
</evidence>
<evidence type="ECO:0000313" key="4">
    <source>
        <dbReference type="EMBL" id="KAE9994743.1"/>
    </source>
</evidence>
<comment type="caution">
    <text evidence="4">The sequence shown here is derived from an EMBL/GenBank/DDBJ whole genome shotgun (WGS) entry which is preliminary data.</text>
</comment>
<proteinExistence type="predicted"/>
<evidence type="ECO:0000256" key="1">
    <source>
        <dbReference type="SAM" id="Coils"/>
    </source>
</evidence>
<dbReference type="PANTHER" id="PTHR11081">
    <property type="entry name" value="FLAP ENDONUCLEASE FAMILY MEMBER"/>
    <property type="match status" value="1"/>
</dbReference>
<reference evidence="4 5" key="1">
    <citation type="submission" date="2019-07" db="EMBL/GenBank/DDBJ databases">
        <title>Venturia inaequalis Genome Resource.</title>
        <authorList>
            <person name="Lichtner F.J."/>
        </authorList>
    </citation>
    <scope>NUCLEOTIDE SEQUENCE [LARGE SCALE GENOMIC DNA]</scope>
    <source>
        <strain evidence="4 5">DMI_063113</strain>
    </source>
</reference>
<dbReference type="InterPro" id="IPR036279">
    <property type="entry name" value="5-3_exonuclease_C_sf"/>
</dbReference>
<dbReference type="SUPFAM" id="SSF88723">
    <property type="entry name" value="PIN domain-like"/>
    <property type="match status" value="1"/>
</dbReference>
<dbReference type="SMART" id="SM00484">
    <property type="entry name" value="XPGI"/>
    <property type="match status" value="1"/>
</dbReference>
<dbReference type="AlphaFoldDB" id="A0A8H3VXQ3"/>
<feature type="region of interest" description="Disordered" evidence="2">
    <location>
        <begin position="345"/>
        <end position="409"/>
    </location>
</feature>
<dbReference type="GO" id="GO:0006281">
    <property type="term" value="P:DNA repair"/>
    <property type="evidence" value="ECO:0007669"/>
    <property type="project" value="UniProtKB-ARBA"/>
</dbReference>
<feature type="compositionally biased region" description="Low complexity" evidence="2">
    <location>
        <begin position="458"/>
        <end position="468"/>
    </location>
</feature>
<dbReference type="EMBL" id="WNWR01000002">
    <property type="protein sequence ID" value="KAE9994743.1"/>
    <property type="molecule type" value="Genomic_DNA"/>
</dbReference>
<feature type="compositionally biased region" description="Basic and acidic residues" evidence="2">
    <location>
        <begin position="570"/>
        <end position="583"/>
    </location>
</feature>
<evidence type="ECO:0000259" key="3">
    <source>
        <dbReference type="SMART" id="SM00484"/>
    </source>
</evidence>
<dbReference type="InterPro" id="IPR029060">
    <property type="entry name" value="PIN-like_dom_sf"/>
</dbReference>
<feature type="compositionally biased region" description="Low complexity" evidence="2">
    <location>
        <begin position="584"/>
        <end position="593"/>
    </location>
</feature>
<feature type="compositionally biased region" description="Basic residues" evidence="2">
    <location>
        <begin position="375"/>
        <end position="392"/>
    </location>
</feature>
<gene>
    <name evidence="4" type="ORF">EG327_003007</name>
</gene>
<dbReference type="Proteomes" id="UP000490939">
    <property type="component" value="Unassembled WGS sequence"/>
</dbReference>
<sequence length="780" mass="85481">MLSKLRVPYYQAPGEAEAECVLLEREGIVDAIWTDDSDSFMFGAKTVIRTHRYKKDGKGKKINSTTHVDVYRAQTIKEKTGLDQEGFILMAMISGGDYDTRGLGRCGPNTAVRLVKKGFGHSLCAARNEQELDDWRHELRLALRGQTDVPTDFPCSKTLKKYKEPNVSSPTALEEWKRRFYGTYNKELNEGKLRSFLKKEIDINTKDYLKHIVTWLMMRKLDRTEKGEEAKHDVHGIQLKPLRGKAVETAHLLRTITFLPEKVTTVNLTIAPGVEDWRKFLTKKNGAFDPLRRIECEIPLPILKKGVPHLFDAEAQKAADKAADAEAKAKRALDRAVKASQAAASLARAEGSSAKRKRDCDSDTSMDEDVQPRSTKQRKTKATPHTARKKAAQGKETAPSSSSPVRRFGGLRVPPVIEFMDLDGFDTSLLDESPAKTRNQNSLLAGGPVGNVTSRISTPTTTTTTTTTTTKKTAVVVDLLDSSDDDEVPNTENRVITLPNGDDASFDSDLQKTREIMIARRRRGDQNSPRRPDCSPSQSAAVAVAEPHDRALPVRPKAPELGGSVAVTRGVRDSASRSLEKAKPSAPTSSSSSGRLASTPVKSTLAAHEPPARLARTPRVVSSTPGQQIPALVSSLAPQPEGIPRVQQPPSQISSSSSQPEGRNTDQPSPDELRRRRLARFEQPVDRNGREELTDVVVLDRALAPMPMPRVSGGDGGSSSLPVVYAPPQRERQRNNEPSTPRTSRRVGGFMVDSSPLFVSPEPEGDGLGRRGGVIDLTGE</sequence>
<feature type="compositionally biased region" description="Basic and acidic residues" evidence="2">
    <location>
        <begin position="509"/>
        <end position="533"/>
    </location>
</feature>
<dbReference type="PANTHER" id="PTHR11081:SF62">
    <property type="entry name" value="XPG-I DOMAIN-CONTAINING PROTEIN"/>
    <property type="match status" value="1"/>
</dbReference>
<feature type="coiled-coil region" evidence="1">
    <location>
        <begin position="315"/>
        <end position="342"/>
    </location>
</feature>
<dbReference type="InterPro" id="IPR006084">
    <property type="entry name" value="XPG/Rad2"/>
</dbReference>
<organism evidence="4 5">
    <name type="scientific">Venturia inaequalis</name>
    <name type="common">Apple scab fungus</name>
    <dbReference type="NCBI Taxonomy" id="5025"/>
    <lineage>
        <taxon>Eukaryota</taxon>
        <taxon>Fungi</taxon>
        <taxon>Dikarya</taxon>
        <taxon>Ascomycota</taxon>
        <taxon>Pezizomycotina</taxon>
        <taxon>Dothideomycetes</taxon>
        <taxon>Pleosporomycetidae</taxon>
        <taxon>Venturiales</taxon>
        <taxon>Venturiaceae</taxon>
        <taxon>Venturia</taxon>
    </lineage>
</organism>
<dbReference type="Gene3D" id="3.40.50.1010">
    <property type="entry name" value="5'-nuclease"/>
    <property type="match status" value="1"/>
</dbReference>
<keyword evidence="5" id="KW-1185">Reference proteome</keyword>
<protein>
    <recommendedName>
        <fullName evidence="3">XPG-I domain-containing protein</fullName>
    </recommendedName>
</protein>
<dbReference type="SUPFAM" id="SSF47807">
    <property type="entry name" value="5' to 3' exonuclease, C-terminal subdomain"/>
    <property type="match status" value="1"/>
</dbReference>
<dbReference type="Pfam" id="PF00867">
    <property type="entry name" value="XPG_I"/>
    <property type="match status" value="1"/>
</dbReference>
<dbReference type="Gene3D" id="1.10.150.20">
    <property type="entry name" value="5' to 3' exonuclease, C-terminal subdomain"/>
    <property type="match status" value="1"/>
</dbReference>
<feature type="region of interest" description="Disordered" evidence="2">
    <location>
        <begin position="707"/>
        <end position="780"/>
    </location>
</feature>
<dbReference type="InterPro" id="IPR006086">
    <property type="entry name" value="XPG-I_dom"/>
</dbReference>
<accession>A0A8H3VXQ3</accession>
<name>A0A8H3VXQ3_VENIN</name>
<dbReference type="GO" id="GO:0017108">
    <property type="term" value="F:5'-flap endonuclease activity"/>
    <property type="evidence" value="ECO:0007669"/>
    <property type="project" value="TreeGrafter"/>
</dbReference>
<feature type="region of interest" description="Disordered" evidence="2">
    <location>
        <begin position="483"/>
        <end position="627"/>
    </location>
</feature>
<feature type="region of interest" description="Disordered" evidence="2">
    <location>
        <begin position="431"/>
        <end position="468"/>
    </location>
</feature>
<keyword evidence="1" id="KW-0175">Coiled coil</keyword>
<dbReference type="PRINTS" id="PR00853">
    <property type="entry name" value="XPGRADSUPER"/>
</dbReference>
<feature type="region of interest" description="Disordered" evidence="2">
    <location>
        <begin position="639"/>
        <end position="674"/>
    </location>
</feature>
<feature type="domain" description="XPG-I" evidence="3">
    <location>
        <begin position="3"/>
        <end position="82"/>
    </location>
</feature>
<feature type="compositionally biased region" description="Low complexity" evidence="2">
    <location>
        <begin position="648"/>
        <end position="660"/>
    </location>
</feature>